<evidence type="ECO:0008006" key="3">
    <source>
        <dbReference type="Google" id="ProtNLM"/>
    </source>
</evidence>
<reference evidence="1 2" key="1">
    <citation type="submission" date="2012-04" db="EMBL/GenBank/DDBJ databases">
        <title>The Genome Sequence of Bacillus cereus VD078.</title>
        <authorList>
            <consortium name="The Broad Institute Genome Sequencing Platform"/>
            <consortium name="The Broad Institute Genome Sequencing Center for Infectious Disease"/>
            <person name="Feldgarden M."/>
            <person name="Van der Auwera G.A."/>
            <person name="Mahillon J."/>
            <person name="Duprez V."/>
            <person name="Timmery S."/>
            <person name="Mattelet C."/>
            <person name="Dierick K."/>
            <person name="Sun M."/>
            <person name="Yu Z."/>
            <person name="Zhu L."/>
            <person name="Hu X."/>
            <person name="Shank E.B."/>
            <person name="Swiecicka I."/>
            <person name="Hansen B.M."/>
            <person name="Andrup L."/>
            <person name="Young S.K."/>
            <person name="Zeng Q."/>
            <person name="Gargeya S."/>
            <person name="Fitzgerald M."/>
            <person name="Haas B."/>
            <person name="Abouelleil A."/>
            <person name="Alvarado L."/>
            <person name="Arachchi H.M."/>
            <person name="Berlin A."/>
            <person name="Chapman S.B."/>
            <person name="Goldberg J."/>
            <person name="Griggs A."/>
            <person name="Gujja S."/>
            <person name="Hansen M."/>
            <person name="Howarth C."/>
            <person name="Imamovic A."/>
            <person name="Larimer J."/>
            <person name="McCowen C."/>
            <person name="Montmayeur A."/>
            <person name="Murphy C."/>
            <person name="Neiman D."/>
            <person name="Pearson M."/>
            <person name="Priest M."/>
            <person name="Roberts A."/>
            <person name="Saif S."/>
            <person name="Shea T."/>
            <person name="Sisk P."/>
            <person name="Sykes S."/>
            <person name="Wortman J."/>
            <person name="Nusbaum C."/>
            <person name="Birren B."/>
        </authorList>
    </citation>
    <scope>NUCLEOTIDE SEQUENCE [LARGE SCALE GENOMIC DNA]</scope>
    <source>
        <strain evidence="1 2">VD078</strain>
    </source>
</reference>
<protein>
    <recommendedName>
        <fullName evidence="3">Transposase</fullName>
    </recommendedName>
</protein>
<evidence type="ECO:0000313" key="1">
    <source>
        <dbReference type="EMBL" id="EJR31629.1"/>
    </source>
</evidence>
<dbReference type="EMBL" id="AHEV01000042">
    <property type="protein sequence ID" value="EJR31629.1"/>
    <property type="molecule type" value="Genomic_DNA"/>
</dbReference>
<proteinExistence type="predicted"/>
<evidence type="ECO:0000313" key="2">
    <source>
        <dbReference type="Proteomes" id="UP000006976"/>
    </source>
</evidence>
<organism evidence="1 2">
    <name type="scientific">Bacillus mycoides</name>
    <dbReference type="NCBI Taxonomy" id="1405"/>
    <lineage>
        <taxon>Bacteria</taxon>
        <taxon>Bacillati</taxon>
        <taxon>Bacillota</taxon>
        <taxon>Bacilli</taxon>
        <taxon>Bacillales</taxon>
        <taxon>Bacillaceae</taxon>
        <taxon>Bacillus</taxon>
        <taxon>Bacillus cereus group</taxon>
    </lineage>
</organism>
<dbReference type="AlphaFoldDB" id="A0ABC9QW50"/>
<dbReference type="Proteomes" id="UP000006976">
    <property type="component" value="Unassembled WGS sequence"/>
</dbReference>
<comment type="caution">
    <text evidence="1">The sequence shown here is derived from an EMBL/GenBank/DDBJ whole genome shotgun (WGS) entry which is preliminary data.</text>
</comment>
<gene>
    <name evidence="1" type="ORF">III_05287</name>
</gene>
<accession>A0ABC9QW50</accession>
<name>A0ABC9QW50_BACMY</name>
<sequence length="54" mass="6570">MNLLSKKSTFNKVRERYIDNPIKYLQYKEYSLKDVVKETGLTKYELKKLIQQLE</sequence>